<dbReference type="Gene3D" id="3.30.110.10">
    <property type="entry name" value="Translation initiation factor 3 (IF-3), C-terminal domain"/>
    <property type="match status" value="1"/>
</dbReference>
<evidence type="ECO:0000313" key="2">
    <source>
        <dbReference type="EMBL" id="TEB29455.1"/>
    </source>
</evidence>
<dbReference type="STRING" id="71717.A0A4Y7T5P8"/>
<feature type="region of interest" description="Disordered" evidence="1">
    <location>
        <begin position="218"/>
        <end position="242"/>
    </location>
</feature>
<feature type="non-terminal residue" evidence="2">
    <location>
        <position position="242"/>
    </location>
</feature>
<dbReference type="AlphaFoldDB" id="A0A4Y7T5P8"/>
<accession>A0A4Y7T5P8</accession>
<organism evidence="2 3">
    <name type="scientific">Coprinellus micaceus</name>
    <name type="common">Glistening ink-cap mushroom</name>
    <name type="synonym">Coprinus micaceus</name>
    <dbReference type="NCBI Taxonomy" id="71717"/>
    <lineage>
        <taxon>Eukaryota</taxon>
        <taxon>Fungi</taxon>
        <taxon>Dikarya</taxon>
        <taxon>Basidiomycota</taxon>
        <taxon>Agaricomycotina</taxon>
        <taxon>Agaricomycetes</taxon>
        <taxon>Agaricomycetidae</taxon>
        <taxon>Agaricales</taxon>
        <taxon>Agaricineae</taxon>
        <taxon>Psathyrellaceae</taxon>
        <taxon>Coprinellus</taxon>
    </lineage>
</organism>
<dbReference type="GO" id="GO:0006413">
    <property type="term" value="P:translational initiation"/>
    <property type="evidence" value="ECO:0007669"/>
    <property type="project" value="InterPro"/>
</dbReference>
<reference evidence="2 3" key="1">
    <citation type="journal article" date="2019" name="Nat. Ecol. Evol.">
        <title>Megaphylogeny resolves global patterns of mushroom evolution.</title>
        <authorList>
            <person name="Varga T."/>
            <person name="Krizsan K."/>
            <person name="Foldi C."/>
            <person name="Dima B."/>
            <person name="Sanchez-Garcia M."/>
            <person name="Sanchez-Ramirez S."/>
            <person name="Szollosi G.J."/>
            <person name="Szarkandi J.G."/>
            <person name="Papp V."/>
            <person name="Albert L."/>
            <person name="Andreopoulos W."/>
            <person name="Angelini C."/>
            <person name="Antonin V."/>
            <person name="Barry K.W."/>
            <person name="Bougher N.L."/>
            <person name="Buchanan P."/>
            <person name="Buyck B."/>
            <person name="Bense V."/>
            <person name="Catcheside P."/>
            <person name="Chovatia M."/>
            <person name="Cooper J."/>
            <person name="Damon W."/>
            <person name="Desjardin D."/>
            <person name="Finy P."/>
            <person name="Geml J."/>
            <person name="Haridas S."/>
            <person name="Hughes K."/>
            <person name="Justo A."/>
            <person name="Karasinski D."/>
            <person name="Kautmanova I."/>
            <person name="Kiss B."/>
            <person name="Kocsube S."/>
            <person name="Kotiranta H."/>
            <person name="LaButti K.M."/>
            <person name="Lechner B.E."/>
            <person name="Liimatainen K."/>
            <person name="Lipzen A."/>
            <person name="Lukacs Z."/>
            <person name="Mihaltcheva S."/>
            <person name="Morgado L.N."/>
            <person name="Niskanen T."/>
            <person name="Noordeloos M.E."/>
            <person name="Ohm R.A."/>
            <person name="Ortiz-Santana B."/>
            <person name="Ovrebo C."/>
            <person name="Racz N."/>
            <person name="Riley R."/>
            <person name="Savchenko A."/>
            <person name="Shiryaev A."/>
            <person name="Soop K."/>
            <person name="Spirin V."/>
            <person name="Szebenyi C."/>
            <person name="Tomsovsky M."/>
            <person name="Tulloss R.E."/>
            <person name="Uehling J."/>
            <person name="Grigoriev I.V."/>
            <person name="Vagvolgyi C."/>
            <person name="Papp T."/>
            <person name="Martin F.M."/>
            <person name="Miettinen O."/>
            <person name="Hibbett D.S."/>
            <person name="Nagy L.G."/>
        </authorList>
    </citation>
    <scope>NUCLEOTIDE SEQUENCE [LARGE SCALE GENOMIC DNA]</scope>
    <source>
        <strain evidence="2 3">FP101781</strain>
    </source>
</reference>
<protein>
    <recommendedName>
        <fullName evidence="4">Altered inheritance of mitochondria protein 23, mitochondrial</fullName>
    </recommendedName>
</protein>
<dbReference type="Proteomes" id="UP000298030">
    <property type="component" value="Unassembled WGS sequence"/>
</dbReference>
<keyword evidence="3" id="KW-1185">Reference proteome</keyword>
<dbReference type="InterPro" id="IPR036788">
    <property type="entry name" value="T_IF-3_C_sf"/>
</dbReference>
<dbReference type="OrthoDB" id="21573at2759"/>
<evidence type="ECO:0000256" key="1">
    <source>
        <dbReference type="SAM" id="MobiDB-lite"/>
    </source>
</evidence>
<name>A0A4Y7T5P8_COPMI</name>
<dbReference type="EMBL" id="QPFP01000027">
    <property type="protein sequence ID" value="TEB29455.1"/>
    <property type="molecule type" value="Genomic_DNA"/>
</dbReference>
<gene>
    <name evidence="2" type="ORF">FA13DRAFT_1614749</name>
</gene>
<sequence length="242" mass="28014">FHTTPIVLKKKQDGNDVLEELVKKPRRIEVPEHNPTPKKRRGTKIGLPKVHVQDPSTGLIGPLESLEHLLEDTKDEYIVELIEEHPPTVKLIDIKEARASTLEERLRAKRKGGSEVQKEAQISWTMEPADEMHRIQKVREDLEKGNCKVDISFITKKRQRPPPRPEMQAKVEEVAESLEDVAKQWKPYALTSHNATLYLQSKIRVSSKVSREELMERVPKHIQQKEERKARAEKRMALAEQE</sequence>
<proteinExistence type="predicted"/>
<feature type="non-terminal residue" evidence="2">
    <location>
        <position position="1"/>
    </location>
</feature>
<comment type="caution">
    <text evidence="2">The sequence shown here is derived from an EMBL/GenBank/DDBJ whole genome shotgun (WGS) entry which is preliminary data.</text>
</comment>
<evidence type="ECO:0008006" key="4">
    <source>
        <dbReference type="Google" id="ProtNLM"/>
    </source>
</evidence>
<dbReference type="SUPFAM" id="SSF55200">
    <property type="entry name" value="Translation initiation factor IF3, C-terminal domain"/>
    <property type="match status" value="1"/>
</dbReference>
<evidence type="ECO:0000313" key="3">
    <source>
        <dbReference type="Proteomes" id="UP000298030"/>
    </source>
</evidence>